<evidence type="ECO:0000256" key="7">
    <source>
        <dbReference type="ARBA" id="ARBA00073759"/>
    </source>
</evidence>
<evidence type="ECO:0000256" key="8">
    <source>
        <dbReference type="ARBA" id="ARBA00075811"/>
    </source>
</evidence>
<sequence>MSSPLSLLGKNRRAPLPGYLNEGKTRVPFKQSSTAELGLLKDIFSRRCQPHPSYPDGVSSKSTMTQSGRASDCTPPTDFELMSTMMQKLAQLEIKAKAQALDIRRKEKTIAVLEDKLKLQKSKVAGEEEMVKMCHTLQNQVWEMEHFLSDYGLIWVGNSDGDDGHADEPSPDTDDADKHSNQSLGAPATSMVREFRMNFDLVLENVMDLNVLAGEGESYVKAVPGGAQLAQQSPIPLRLYRNGILMFNGPFRSYEEPCTQQCMQDLMDGYFPSELQDRFPDGVPFQIQDRRAEEYRDRRMQAHFPGEGQVVCGASNQASAQSPATRAQGDTYVPGKGLSTEQFLMKLPKMVIKGGKVIDIRDSLRNHLKGSAGEAHNHSVTIIDTPALQTLQGSVQVSQHSLSVRLGQPDGTPSEQDGDISTLRVKSEDGEKTFILKMQVTQTIGHLRQYLDKHRCSGAPAYHIISVFPRQCYDDDTQTLADCGLTPSAALLLQPR</sequence>
<dbReference type="FunFam" id="3.30.420.210:FF:000003">
    <property type="entry name" value="UBX domain protein 11"/>
    <property type="match status" value="1"/>
</dbReference>
<evidence type="ECO:0000256" key="3">
    <source>
        <dbReference type="ARBA" id="ARBA00023054"/>
    </source>
</evidence>
<comment type="subcellular location">
    <subcellularLocation>
        <location evidence="1">Cytoplasm</location>
        <location evidence="1">Cytoskeleton</location>
    </subcellularLocation>
</comment>
<evidence type="ECO:0000256" key="2">
    <source>
        <dbReference type="ARBA" id="ARBA00022490"/>
    </source>
</evidence>
<accession>A0A6P8G6M9</accession>
<protein>
    <recommendedName>
        <fullName evidence="7">UBX domain-containing protein 11</fullName>
    </recommendedName>
    <alternativeName>
        <fullName evidence="9">Socius</fullName>
    </alternativeName>
    <alternativeName>
        <fullName evidence="8">UBX domain-containing protein 5</fullName>
    </alternativeName>
</protein>
<keyword evidence="3 10" id="KW-0175">Coiled coil</keyword>
<dbReference type="GO" id="GO:0005856">
    <property type="term" value="C:cytoskeleton"/>
    <property type="evidence" value="ECO:0007669"/>
    <property type="project" value="UniProtKB-SubCell"/>
</dbReference>
<evidence type="ECO:0000256" key="11">
    <source>
        <dbReference type="SAM" id="MobiDB-lite"/>
    </source>
</evidence>
<evidence type="ECO:0000259" key="12">
    <source>
        <dbReference type="PROSITE" id="PS50033"/>
    </source>
</evidence>
<evidence type="ECO:0000256" key="1">
    <source>
        <dbReference type="ARBA" id="ARBA00004245"/>
    </source>
</evidence>
<comment type="function">
    <text evidence="5">May be involved in the reorganization of actin cytoskeleton mediated by RND1, RND2 and RND3. Promotes RHOA activation mediated by GNA12 and GNA13.</text>
</comment>
<dbReference type="SMART" id="SM00553">
    <property type="entry name" value="SEP"/>
    <property type="match status" value="1"/>
</dbReference>
<dbReference type="Pfam" id="PF00789">
    <property type="entry name" value="UBX"/>
    <property type="match status" value="1"/>
</dbReference>
<evidence type="ECO:0000256" key="6">
    <source>
        <dbReference type="ARBA" id="ARBA00062345"/>
    </source>
</evidence>
<feature type="region of interest" description="Disordered" evidence="11">
    <location>
        <begin position="159"/>
        <end position="187"/>
    </location>
</feature>
<dbReference type="InterPro" id="IPR036241">
    <property type="entry name" value="NSFL1C_SEP_dom_sf"/>
</dbReference>
<keyword evidence="2" id="KW-0963">Cytoplasm</keyword>
<dbReference type="InterPro" id="IPR000626">
    <property type="entry name" value="Ubiquitin-like_dom"/>
</dbReference>
<feature type="compositionally biased region" description="Polar residues" evidence="11">
    <location>
        <begin position="59"/>
        <end position="69"/>
    </location>
</feature>
<dbReference type="InterPro" id="IPR029071">
    <property type="entry name" value="Ubiquitin-like_domsf"/>
</dbReference>
<dbReference type="KEGG" id="char:105896129"/>
<keyword evidence="4" id="KW-0206">Cytoskeleton</keyword>
<dbReference type="PROSITE" id="PS51399">
    <property type="entry name" value="SEP"/>
    <property type="match status" value="1"/>
</dbReference>
<organism evidence="15 16">
    <name type="scientific">Clupea harengus</name>
    <name type="common">Atlantic herring</name>
    <dbReference type="NCBI Taxonomy" id="7950"/>
    <lineage>
        <taxon>Eukaryota</taxon>
        <taxon>Metazoa</taxon>
        <taxon>Chordata</taxon>
        <taxon>Craniata</taxon>
        <taxon>Vertebrata</taxon>
        <taxon>Euteleostomi</taxon>
        <taxon>Actinopterygii</taxon>
        <taxon>Neopterygii</taxon>
        <taxon>Teleostei</taxon>
        <taxon>Clupei</taxon>
        <taxon>Clupeiformes</taxon>
        <taxon>Clupeoidei</taxon>
        <taxon>Clupeidae</taxon>
        <taxon>Clupea</taxon>
    </lineage>
</organism>
<dbReference type="GO" id="GO:0043161">
    <property type="term" value="P:proteasome-mediated ubiquitin-dependent protein catabolic process"/>
    <property type="evidence" value="ECO:0007669"/>
    <property type="project" value="TreeGrafter"/>
</dbReference>
<dbReference type="PROSITE" id="PS50053">
    <property type="entry name" value="UBIQUITIN_2"/>
    <property type="match status" value="1"/>
</dbReference>
<evidence type="ECO:0000256" key="4">
    <source>
        <dbReference type="ARBA" id="ARBA00023212"/>
    </source>
</evidence>
<dbReference type="PROSITE" id="PS50033">
    <property type="entry name" value="UBX"/>
    <property type="match status" value="1"/>
</dbReference>
<dbReference type="Pfam" id="PF08059">
    <property type="entry name" value="SEP"/>
    <property type="match status" value="1"/>
</dbReference>
<evidence type="ECO:0000256" key="10">
    <source>
        <dbReference type="SAM" id="Coils"/>
    </source>
</evidence>
<feature type="domain" description="UBX" evidence="12">
    <location>
        <begin position="416"/>
        <end position="493"/>
    </location>
</feature>
<evidence type="ECO:0000313" key="16">
    <source>
        <dbReference type="RefSeq" id="XP_031431751.1"/>
    </source>
</evidence>
<feature type="coiled-coil region" evidence="10">
    <location>
        <begin position="89"/>
        <end position="123"/>
    </location>
</feature>
<dbReference type="GeneID" id="105896129"/>
<dbReference type="InterPro" id="IPR012989">
    <property type="entry name" value="SEP_domain"/>
</dbReference>
<keyword evidence="15" id="KW-1185">Reference proteome</keyword>
<feature type="region of interest" description="Disordered" evidence="11">
    <location>
        <begin position="51"/>
        <end position="74"/>
    </location>
</feature>
<dbReference type="PANTHER" id="PTHR23333">
    <property type="entry name" value="UBX DOMAIN CONTAINING PROTEIN"/>
    <property type="match status" value="1"/>
</dbReference>
<dbReference type="Proteomes" id="UP000515152">
    <property type="component" value="Chromosome 11"/>
</dbReference>
<feature type="domain" description="Ubiquitin-like" evidence="13">
    <location>
        <begin position="421"/>
        <end position="496"/>
    </location>
</feature>
<evidence type="ECO:0000256" key="9">
    <source>
        <dbReference type="ARBA" id="ARBA00081109"/>
    </source>
</evidence>
<dbReference type="AlphaFoldDB" id="A0A6P8G6M9"/>
<name>A0A6P8G6M9_CLUHA</name>
<dbReference type="Gene3D" id="3.10.20.90">
    <property type="entry name" value="Phosphatidylinositol 3-kinase Catalytic Subunit, Chain A, domain 1"/>
    <property type="match status" value="1"/>
</dbReference>
<dbReference type="OrthoDB" id="25887at2759"/>
<evidence type="ECO:0000259" key="13">
    <source>
        <dbReference type="PROSITE" id="PS50053"/>
    </source>
</evidence>
<gene>
    <name evidence="16" type="primary">ubxn11</name>
</gene>
<comment type="subunit">
    <text evidence="6">Interacts with GNA12, GNA13, RND1, RND2 and RND3.</text>
</comment>
<dbReference type="SUPFAM" id="SSF54236">
    <property type="entry name" value="Ubiquitin-like"/>
    <property type="match status" value="1"/>
</dbReference>
<dbReference type="GO" id="GO:0043130">
    <property type="term" value="F:ubiquitin binding"/>
    <property type="evidence" value="ECO:0007669"/>
    <property type="project" value="TreeGrafter"/>
</dbReference>
<dbReference type="CDD" id="cd17077">
    <property type="entry name" value="UBX_UBXN11"/>
    <property type="match status" value="1"/>
</dbReference>
<feature type="domain" description="SEP" evidence="14">
    <location>
        <begin position="232"/>
        <end position="296"/>
    </location>
</feature>
<dbReference type="InterPro" id="IPR001012">
    <property type="entry name" value="UBX_dom"/>
</dbReference>
<dbReference type="Gene3D" id="3.30.420.210">
    <property type="entry name" value="SEP domain"/>
    <property type="match status" value="1"/>
</dbReference>
<dbReference type="SUPFAM" id="SSF102848">
    <property type="entry name" value="NSFL1 (p97 ATPase) cofactor p47, SEP domain"/>
    <property type="match status" value="1"/>
</dbReference>
<reference evidence="16" key="1">
    <citation type="submission" date="2025-08" db="UniProtKB">
        <authorList>
            <consortium name="RefSeq"/>
        </authorList>
    </citation>
    <scope>IDENTIFICATION</scope>
</reference>
<proteinExistence type="predicted"/>
<dbReference type="RefSeq" id="XP_031431751.1">
    <property type="nucleotide sequence ID" value="XM_031575891.2"/>
</dbReference>
<dbReference type="CTD" id="91544"/>
<evidence type="ECO:0000256" key="5">
    <source>
        <dbReference type="ARBA" id="ARBA00059434"/>
    </source>
</evidence>
<evidence type="ECO:0000259" key="14">
    <source>
        <dbReference type="PROSITE" id="PS51399"/>
    </source>
</evidence>
<dbReference type="SMART" id="SM00166">
    <property type="entry name" value="UBX"/>
    <property type="match status" value="1"/>
</dbReference>
<evidence type="ECO:0000313" key="15">
    <source>
        <dbReference type="Proteomes" id="UP000515152"/>
    </source>
</evidence>
<dbReference type="PANTHER" id="PTHR23333:SF4">
    <property type="entry name" value="UBX DOMAIN-CONTAINING PROTEIN 11"/>
    <property type="match status" value="1"/>
</dbReference>